<organism evidence="2 3">
    <name type="scientific">Blumeria graminis f. sp. tritici</name>
    <dbReference type="NCBI Taxonomy" id="62690"/>
    <lineage>
        <taxon>Eukaryota</taxon>
        <taxon>Fungi</taxon>
        <taxon>Dikarya</taxon>
        <taxon>Ascomycota</taxon>
        <taxon>Pezizomycotina</taxon>
        <taxon>Leotiomycetes</taxon>
        <taxon>Erysiphales</taxon>
        <taxon>Erysiphaceae</taxon>
        <taxon>Blumeria</taxon>
    </lineage>
</organism>
<sequence length="29" mass="3345">CETVFAKPKNARKYLNPVRNLIDGFSTYV</sequence>
<keyword evidence="3" id="KW-1185">Reference proteome</keyword>
<feature type="non-terminal residue" evidence="2">
    <location>
        <position position="1"/>
    </location>
</feature>
<dbReference type="Proteomes" id="UP000324639">
    <property type="component" value="Chromosome Bgt_-05"/>
</dbReference>
<dbReference type="EMBL" id="LR026988">
    <property type="protein sequence ID" value="VDB83498.1"/>
    <property type="molecule type" value="Genomic_DNA"/>
</dbReference>
<accession>A0A9X9MEL6</accession>
<evidence type="ECO:0000313" key="2">
    <source>
        <dbReference type="EMBL" id="VDB83498.1"/>
    </source>
</evidence>
<evidence type="ECO:0000313" key="3">
    <source>
        <dbReference type="Proteomes" id="UP000324639"/>
    </source>
</evidence>
<proteinExistence type="predicted"/>
<evidence type="ECO:0000313" key="1">
    <source>
        <dbReference type="EMBL" id="VDB83495.1"/>
    </source>
</evidence>
<reference evidence="2 3" key="1">
    <citation type="submission" date="2018-08" db="EMBL/GenBank/DDBJ databases">
        <authorList>
            <person name="Muller C M."/>
        </authorList>
    </citation>
    <scope>NUCLEOTIDE SEQUENCE [LARGE SCALE GENOMIC DNA]</scope>
</reference>
<dbReference type="AlphaFoldDB" id="A0A9X9MEL6"/>
<name>A0A9X9MEL6_BLUGR</name>
<feature type="non-terminal residue" evidence="2">
    <location>
        <position position="29"/>
    </location>
</feature>
<dbReference type="EMBL" id="LR026988">
    <property type="protein sequence ID" value="VDB83495.1"/>
    <property type="molecule type" value="Genomic_DNA"/>
</dbReference>
<gene>
    <name evidence="1" type="ORF">BGT96224V316_LOCUS2692</name>
    <name evidence="2" type="ORF">BGT96224V316_LOCUS2695</name>
</gene>
<protein>
    <submittedName>
        <fullName evidence="1">Bgt-20064</fullName>
    </submittedName>
    <submittedName>
        <fullName evidence="2">Bgt-50829</fullName>
    </submittedName>
</protein>